<name>A0A9N8HME2_9STRA</name>
<evidence type="ECO:0000256" key="1">
    <source>
        <dbReference type="SAM" id="MobiDB-lite"/>
    </source>
</evidence>
<keyword evidence="2" id="KW-0472">Membrane</keyword>
<proteinExistence type="predicted"/>
<feature type="compositionally biased region" description="Low complexity" evidence="1">
    <location>
        <begin position="828"/>
        <end position="841"/>
    </location>
</feature>
<feature type="region of interest" description="Disordered" evidence="1">
    <location>
        <begin position="799"/>
        <end position="862"/>
    </location>
</feature>
<feature type="compositionally biased region" description="Low complexity" evidence="1">
    <location>
        <begin position="35"/>
        <end position="52"/>
    </location>
</feature>
<keyword evidence="4" id="KW-1185">Reference proteome</keyword>
<organism evidence="3 4">
    <name type="scientific">Seminavis robusta</name>
    <dbReference type="NCBI Taxonomy" id="568900"/>
    <lineage>
        <taxon>Eukaryota</taxon>
        <taxon>Sar</taxon>
        <taxon>Stramenopiles</taxon>
        <taxon>Ochrophyta</taxon>
        <taxon>Bacillariophyta</taxon>
        <taxon>Bacillariophyceae</taxon>
        <taxon>Bacillariophycidae</taxon>
        <taxon>Naviculales</taxon>
        <taxon>Naviculaceae</taxon>
        <taxon>Seminavis</taxon>
    </lineage>
</organism>
<feature type="compositionally biased region" description="Polar residues" evidence="1">
    <location>
        <begin position="53"/>
        <end position="71"/>
    </location>
</feature>
<feature type="compositionally biased region" description="Low complexity" evidence="1">
    <location>
        <begin position="98"/>
        <end position="126"/>
    </location>
</feature>
<keyword evidence="2" id="KW-0812">Transmembrane</keyword>
<gene>
    <name evidence="3" type="ORF">SEMRO_1109_G242220.1</name>
</gene>
<evidence type="ECO:0000313" key="3">
    <source>
        <dbReference type="EMBL" id="CAB9520508.1"/>
    </source>
</evidence>
<feature type="region of interest" description="Disordered" evidence="1">
    <location>
        <begin position="26"/>
        <end position="193"/>
    </location>
</feature>
<sequence>NGTDHLEFIGTNQTALALQNETLSTPNVTASGGYNNTNITETTSTSSTSNTTPPLSENDQVATNYSSQPNATDAALQQDPTHGPTVANATIAPSANASAPLGEPESSLPPTSSPSSAPTVATTRPSVPTQSPSLSTPGPSVLPTAPSTLETSSVRDINATAGTNNTNDTGTELSTSSPTNAPTNSTSEPEPTIAPIDVMSADNVTNATEADNGSQSVSSETLQAPTMAPSLDPQSGCKMVMSFADIDEDDAMNEMEYVWFLNDNWDNPYPGAVFQDLPQGLKDNFNNFASDGQIDISMLNSENPMSNDQEAFLDRVCAETEIVLSAEPVSDTDGDEASMATFKECLESLTLHDENGDSWLEFDEYVALIKVISGGDFGQDNFEALPDELQDNFYALAISSRIDLGGAKHGADLSAPQKEVLDTICIETSYALEEANKNAGEGDTFDTVDTNTMLEYAACFMGMNDVDQNDDFALDQSEYIDLINLMGKYRFQNYNFTQLPLLLQDNFWNLQTDGSIDIEGSQEGQSPDSAQQHHLGEVCLETTAAVNMAIAMAIEYTGSDTSMTTASPSDLTPQGEPIVIHSSFNIYSDVWIAGEEFIMGMTRDSLQEAYRQFVMEAIDGLRQQGRQRQYFGGRSLQETVRRPLAVLDRESPSIDNIVDLNCAGASEGAICKTVFASYKISPMDGDMDRQGLYAEYVRVTQSFIDGGLLQITLERVNPETMITVIGASEPVVYTTEAPTQPPANISVPFFSDDDYDERMEANQKRTIAFIAVGVGCLLAASVIGLAAVRYRKFKAAKTPVAAAPQNTGSNASIGKASDTASKEEGFCQEASQGSRSGSSESRNSHIFRSRLGGDTESDEDGMHDEELGKMQVIDLAPCNGVNAATNDFEAISQAHMRNLVKRQQQQHSRDGVPPLRRKKNDDMGSQASEELSFAFRRYAIDGEDKTKPDEPQERYGDF</sequence>
<feature type="compositionally biased region" description="Polar residues" evidence="1">
    <location>
        <begin position="127"/>
        <end position="138"/>
    </location>
</feature>
<comment type="caution">
    <text evidence="3">The sequence shown here is derived from an EMBL/GenBank/DDBJ whole genome shotgun (WGS) entry which is preliminary data.</text>
</comment>
<dbReference type="Proteomes" id="UP001153069">
    <property type="component" value="Unassembled WGS sequence"/>
</dbReference>
<evidence type="ECO:0000256" key="2">
    <source>
        <dbReference type="SAM" id="Phobius"/>
    </source>
</evidence>
<feature type="compositionally biased region" description="Polar residues" evidence="1">
    <location>
        <begin position="145"/>
        <end position="155"/>
    </location>
</feature>
<accession>A0A9N8HME2</accession>
<reference evidence="3" key="1">
    <citation type="submission" date="2020-06" db="EMBL/GenBank/DDBJ databases">
        <authorList>
            <consortium name="Plant Systems Biology data submission"/>
        </authorList>
    </citation>
    <scope>NUCLEOTIDE SEQUENCE</scope>
    <source>
        <strain evidence="3">D6</strain>
    </source>
</reference>
<feature type="transmembrane region" description="Helical" evidence="2">
    <location>
        <begin position="767"/>
        <end position="788"/>
    </location>
</feature>
<keyword evidence="2" id="KW-1133">Transmembrane helix</keyword>
<protein>
    <submittedName>
        <fullName evidence="3">Uncharacterized protein</fullName>
    </submittedName>
</protein>
<feature type="non-terminal residue" evidence="3">
    <location>
        <position position="1"/>
    </location>
</feature>
<evidence type="ECO:0000313" key="4">
    <source>
        <dbReference type="Proteomes" id="UP001153069"/>
    </source>
</evidence>
<dbReference type="AlphaFoldDB" id="A0A9N8HME2"/>
<dbReference type="EMBL" id="CAICTM010001107">
    <property type="protein sequence ID" value="CAB9520508.1"/>
    <property type="molecule type" value="Genomic_DNA"/>
</dbReference>
<feature type="compositionally biased region" description="Polar residues" evidence="1">
    <location>
        <begin position="208"/>
        <end position="224"/>
    </location>
</feature>
<feature type="compositionally biased region" description="Polar residues" evidence="1">
    <location>
        <begin position="87"/>
        <end position="97"/>
    </location>
</feature>
<feature type="region of interest" description="Disordered" evidence="1">
    <location>
        <begin position="902"/>
        <end position="929"/>
    </location>
</feature>
<feature type="compositionally biased region" description="Low complexity" evidence="1">
    <location>
        <begin position="158"/>
        <end position="187"/>
    </location>
</feature>
<feature type="region of interest" description="Disordered" evidence="1">
    <location>
        <begin position="208"/>
        <end position="233"/>
    </location>
</feature>